<dbReference type="AlphaFoldDB" id="A0A803SYV0"/>
<dbReference type="PANTHER" id="PTHR11626:SF2">
    <property type="entry name" value="SQUALENE SYNTHASE"/>
    <property type="match status" value="1"/>
</dbReference>
<dbReference type="InterPro" id="IPR006449">
    <property type="entry name" value="Squal_synth-like"/>
</dbReference>
<dbReference type="SUPFAM" id="SSF48576">
    <property type="entry name" value="Terpenoid synthases"/>
    <property type="match status" value="1"/>
</dbReference>
<keyword evidence="5" id="KW-0808">Transferase</keyword>
<evidence type="ECO:0000256" key="9">
    <source>
        <dbReference type="ARBA" id="ARBA00047468"/>
    </source>
</evidence>
<dbReference type="Proteomes" id="UP000001646">
    <property type="component" value="Unplaced"/>
</dbReference>
<evidence type="ECO:0000313" key="13">
    <source>
        <dbReference type="Proteomes" id="UP000001646"/>
    </source>
</evidence>
<evidence type="ECO:0000313" key="12">
    <source>
        <dbReference type="Ensembl" id="ENSACAP00000028140.1"/>
    </source>
</evidence>
<keyword evidence="13" id="KW-1185">Reference proteome</keyword>
<evidence type="ECO:0000256" key="8">
    <source>
        <dbReference type="ARBA" id="ARBA00045166"/>
    </source>
</evidence>
<dbReference type="GO" id="GO:0045338">
    <property type="term" value="P:farnesyl diphosphate metabolic process"/>
    <property type="evidence" value="ECO:0000318"/>
    <property type="project" value="GO_Central"/>
</dbReference>
<accession>A0A803SYV0</accession>
<evidence type="ECO:0000256" key="3">
    <source>
        <dbReference type="ARBA" id="ARBA00012373"/>
    </source>
</evidence>
<dbReference type="InterPro" id="IPR044844">
    <property type="entry name" value="Trans_IPPS_euk-type"/>
</dbReference>
<comment type="function">
    <text evidence="8">Catalyzes the condensation of 2 farnesyl pyrophosphate (FPP) moieties to form squalene. Proceeds in two distinct steps. In the first half-reaction, two molecules of FPP react to form the stable presqualene diphosphate intermediate (PSQPP), with concomitant release of a proton and a molecule of inorganic diphosphate. In the second half-reaction, PSQPP undergoes heterolysis, isomerization, and reduction with NADPH or NADH to form squalene. It is the first committed enzyme of the sterol biosynthesis pathway.</text>
</comment>
<dbReference type="GeneTree" id="ENSGT00390000016034"/>
<comment type="similarity">
    <text evidence="2">Belongs to the phytoene/squalene synthase family.</text>
</comment>
<evidence type="ECO:0000256" key="11">
    <source>
        <dbReference type="ARBA" id="ARBA00048315"/>
    </source>
</evidence>
<comment type="catalytic activity">
    <reaction evidence="10">
        <text>presqualene diphosphate + NADH + H(+) = squalene + diphosphate + NAD(+)</text>
        <dbReference type="Rhea" id="RHEA:22228"/>
        <dbReference type="ChEBI" id="CHEBI:15378"/>
        <dbReference type="ChEBI" id="CHEBI:15440"/>
        <dbReference type="ChEBI" id="CHEBI:33019"/>
        <dbReference type="ChEBI" id="CHEBI:57310"/>
        <dbReference type="ChEBI" id="CHEBI:57540"/>
        <dbReference type="ChEBI" id="CHEBI:57945"/>
    </reaction>
    <physiologicalReaction direction="left-to-right" evidence="10">
        <dbReference type="Rhea" id="RHEA:22229"/>
    </physiologicalReaction>
</comment>
<evidence type="ECO:0000256" key="7">
    <source>
        <dbReference type="ARBA" id="ARBA00033359"/>
    </source>
</evidence>
<comment type="catalytic activity">
    <reaction evidence="11">
        <text>2 (2E,6E)-farnesyl diphosphate = presqualene diphosphate + diphosphate</text>
        <dbReference type="Rhea" id="RHEA:22672"/>
        <dbReference type="ChEBI" id="CHEBI:33019"/>
        <dbReference type="ChEBI" id="CHEBI:57310"/>
        <dbReference type="ChEBI" id="CHEBI:175763"/>
    </reaction>
    <physiologicalReaction direction="left-to-right" evidence="11">
        <dbReference type="Rhea" id="RHEA:22673"/>
    </physiologicalReaction>
</comment>
<dbReference type="Pfam" id="PF00494">
    <property type="entry name" value="SQS_PSY"/>
    <property type="match status" value="1"/>
</dbReference>
<dbReference type="InterPro" id="IPR008949">
    <property type="entry name" value="Isoprenoid_synthase_dom_sf"/>
</dbReference>
<reference evidence="12" key="2">
    <citation type="submission" date="2025-08" db="UniProtKB">
        <authorList>
            <consortium name="Ensembl"/>
        </authorList>
    </citation>
    <scope>IDENTIFICATION</scope>
</reference>
<dbReference type="GO" id="GO:0005789">
    <property type="term" value="C:endoplasmic reticulum membrane"/>
    <property type="evidence" value="ECO:0000318"/>
    <property type="project" value="GO_Central"/>
</dbReference>
<dbReference type="SFLD" id="SFLDG01018">
    <property type="entry name" value="Squalene/Phytoene_Synthase_Lik"/>
    <property type="match status" value="1"/>
</dbReference>
<dbReference type="Ensembl" id="ENSACAT00000058230.1">
    <property type="protein sequence ID" value="ENSACAP00000028140.1"/>
    <property type="gene ID" value="ENSACAG00000015185.3"/>
</dbReference>
<evidence type="ECO:0000256" key="4">
    <source>
        <dbReference type="ARBA" id="ARBA00015135"/>
    </source>
</evidence>
<evidence type="ECO:0000256" key="5">
    <source>
        <dbReference type="ARBA" id="ARBA00022679"/>
    </source>
</evidence>
<evidence type="ECO:0000256" key="6">
    <source>
        <dbReference type="ARBA" id="ARBA00031079"/>
    </source>
</evidence>
<dbReference type="PROSITE" id="PS01045">
    <property type="entry name" value="SQUALEN_PHYTOEN_SYN_2"/>
    <property type="match status" value="1"/>
</dbReference>
<protein>
    <recommendedName>
        <fullName evidence="4">Squalene synthase</fullName>
        <ecNumber evidence="3">2.5.1.21</ecNumber>
    </recommendedName>
    <alternativeName>
        <fullName evidence="6">FPP:FPP farnesyltransferase</fullName>
    </alternativeName>
    <alternativeName>
        <fullName evidence="7">Farnesyl-diphosphate farnesyltransferase</fullName>
    </alternativeName>
</protein>
<proteinExistence type="inferred from homology"/>
<evidence type="ECO:0000256" key="2">
    <source>
        <dbReference type="ARBA" id="ARBA00006251"/>
    </source>
</evidence>
<dbReference type="CDD" id="cd00683">
    <property type="entry name" value="Trans_IPPS_HH"/>
    <property type="match status" value="1"/>
</dbReference>
<dbReference type="FunFam" id="1.10.600.10:FF:000023">
    <property type="entry name" value="Squalene synthase"/>
    <property type="match status" value="1"/>
</dbReference>
<dbReference type="NCBIfam" id="TIGR01559">
    <property type="entry name" value="squal_synth"/>
    <property type="match status" value="1"/>
</dbReference>
<name>A0A803SYV0_ANOCA</name>
<dbReference type="EC" id="2.5.1.21" evidence="3"/>
<dbReference type="PANTHER" id="PTHR11626">
    <property type="entry name" value="FARNESYL-DIPHOSPHATE FARNESYLTRANSFERASE"/>
    <property type="match status" value="1"/>
</dbReference>
<reference evidence="12" key="1">
    <citation type="submission" date="2009-12" db="EMBL/GenBank/DDBJ databases">
        <title>The Genome Sequence of Anolis carolinensis (Green Anole Lizard).</title>
        <authorList>
            <consortium name="The Genome Sequencing Platform"/>
            <person name="Di Palma F."/>
            <person name="Alfoldi J."/>
            <person name="Heiman D."/>
            <person name="Young S."/>
            <person name="Grabherr M."/>
            <person name="Johnson J."/>
            <person name="Lander E.S."/>
            <person name="Lindblad-Toh K."/>
        </authorList>
    </citation>
    <scope>NUCLEOTIDE SEQUENCE [LARGE SCALE GENOMIC DNA]</scope>
    <source>
        <strain evidence="12">JBL SC #1</strain>
    </source>
</reference>
<dbReference type="InterPro" id="IPR033904">
    <property type="entry name" value="Trans_IPPS_HH"/>
</dbReference>
<reference evidence="12" key="3">
    <citation type="submission" date="2025-09" db="UniProtKB">
        <authorList>
            <consortium name="Ensembl"/>
        </authorList>
    </citation>
    <scope>IDENTIFICATION</scope>
</reference>
<dbReference type="GO" id="GO:0006695">
    <property type="term" value="P:cholesterol biosynthetic process"/>
    <property type="evidence" value="ECO:0000318"/>
    <property type="project" value="GO_Central"/>
</dbReference>
<dbReference type="GO" id="GO:0051996">
    <property type="term" value="F:squalene synthase [NAD(P)H] activity"/>
    <property type="evidence" value="ECO:0000318"/>
    <property type="project" value="GO_Central"/>
</dbReference>
<comment type="cofactor">
    <cofactor evidence="1">
        <name>Mg(2+)</name>
        <dbReference type="ChEBI" id="CHEBI:18420"/>
    </cofactor>
</comment>
<evidence type="ECO:0000256" key="10">
    <source>
        <dbReference type="ARBA" id="ARBA00047541"/>
    </source>
</evidence>
<dbReference type="InterPro" id="IPR019845">
    <property type="entry name" value="Squalene/phytoene_synthase_CS"/>
</dbReference>
<dbReference type="InParanoid" id="A0A803SYV0"/>
<evidence type="ECO:0000256" key="1">
    <source>
        <dbReference type="ARBA" id="ARBA00001946"/>
    </source>
</evidence>
<dbReference type="InterPro" id="IPR002060">
    <property type="entry name" value="Squ/phyt_synthse"/>
</dbReference>
<dbReference type="Gene3D" id="1.10.600.10">
    <property type="entry name" value="Farnesyl Diphosphate Synthase"/>
    <property type="match status" value="1"/>
</dbReference>
<organism evidence="12 13">
    <name type="scientific">Anolis carolinensis</name>
    <name type="common">Green anole</name>
    <name type="synonym">American chameleon</name>
    <dbReference type="NCBI Taxonomy" id="28377"/>
    <lineage>
        <taxon>Eukaryota</taxon>
        <taxon>Metazoa</taxon>
        <taxon>Chordata</taxon>
        <taxon>Craniata</taxon>
        <taxon>Vertebrata</taxon>
        <taxon>Euteleostomi</taxon>
        <taxon>Lepidosauria</taxon>
        <taxon>Squamata</taxon>
        <taxon>Bifurcata</taxon>
        <taxon>Unidentata</taxon>
        <taxon>Episquamata</taxon>
        <taxon>Toxicofera</taxon>
        <taxon>Iguania</taxon>
        <taxon>Dactyloidae</taxon>
        <taxon>Anolis</taxon>
    </lineage>
</organism>
<dbReference type="SFLD" id="SFLDS00005">
    <property type="entry name" value="Isoprenoid_Synthase_Type_I"/>
    <property type="match status" value="1"/>
</dbReference>
<comment type="catalytic activity">
    <reaction evidence="9">
        <text>presqualene diphosphate + NADPH + H(+) = squalene + diphosphate + NADP(+)</text>
        <dbReference type="Rhea" id="RHEA:22232"/>
        <dbReference type="ChEBI" id="CHEBI:15378"/>
        <dbReference type="ChEBI" id="CHEBI:15440"/>
        <dbReference type="ChEBI" id="CHEBI:33019"/>
        <dbReference type="ChEBI" id="CHEBI:57310"/>
        <dbReference type="ChEBI" id="CHEBI:57783"/>
        <dbReference type="ChEBI" id="CHEBI:58349"/>
    </reaction>
    <physiologicalReaction direction="left-to-right" evidence="9">
        <dbReference type="Rhea" id="RHEA:22233"/>
    </physiologicalReaction>
</comment>
<sequence>MEVLKEWLGHPKELYNLAWFKMGGYKTVMPKMDQDVLSQSLCYKYLNQTGRTAALVIQMLDREVRHAVCIFYLVLRAMDTVEDDMTISLETKIPILQKFHSYLYQPEWRFMGSNDKDKQILEDFPTISLEFRKLDKVYQDVFADICPKVGLGLAKFLEKEVESMKDWDMYCYYGTALAFIGFSQIFSASKLEDPVIGQDVELVLSLGFFLQKTNIIRDYHEDQLMGREFWPREVWSKYAKKLSDLAKPENINKAVQCMNELIINALHHVPNILTFLSRVKNQSIFNFYAVAQVMAIATLAACYNNPQVFQGAVKIRKGQAITLMMDATNIQAVKAIMFQYLEEVSWAYRIMGFKKTVINIPNPTNCHLCPLHEHAWGTLNYRTHYSSIYLSCVMLSAAMAWHYMSIALKVTEKYVHADKY</sequence>